<dbReference type="STRING" id="78345.BMERY_0974"/>
<dbReference type="OrthoDB" id="3192856at2"/>
<gene>
    <name evidence="3" type="ORF">BMERY_0974</name>
</gene>
<dbReference type="AlphaFoldDB" id="A0A087BHH3"/>
<dbReference type="Proteomes" id="UP000029060">
    <property type="component" value="Unassembled WGS sequence"/>
</dbReference>
<feature type="compositionally biased region" description="Basic and acidic residues" evidence="1">
    <location>
        <begin position="383"/>
        <end position="399"/>
    </location>
</feature>
<organism evidence="3 4">
    <name type="scientific">Bifidobacterium merycicum</name>
    <dbReference type="NCBI Taxonomy" id="78345"/>
    <lineage>
        <taxon>Bacteria</taxon>
        <taxon>Bacillati</taxon>
        <taxon>Actinomycetota</taxon>
        <taxon>Actinomycetes</taxon>
        <taxon>Bifidobacteriales</taxon>
        <taxon>Bifidobacteriaceae</taxon>
        <taxon>Bifidobacterium</taxon>
    </lineage>
</organism>
<comment type="caution">
    <text evidence="3">The sequence shown here is derived from an EMBL/GenBank/DDBJ whole genome shotgun (WGS) entry which is preliminary data.</text>
</comment>
<name>A0A087BHH3_9BIFI</name>
<dbReference type="Pfam" id="PF03432">
    <property type="entry name" value="Relaxase"/>
    <property type="match status" value="1"/>
</dbReference>
<protein>
    <submittedName>
        <fullName evidence="3">Relaxase/mobilization nuclease</fullName>
    </submittedName>
</protein>
<dbReference type="RefSeq" id="WP_051915140.1">
    <property type="nucleotide sequence ID" value="NZ_JGZC01000006.1"/>
</dbReference>
<feature type="region of interest" description="Disordered" evidence="1">
    <location>
        <begin position="331"/>
        <end position="411"/>
    </location>
</feature>
<evidence type="ECO:0000313" key="4">
    <source>
        <dbReference type="Proteomes" id="UP000029060"/>
    </source>
</evidence>
<dbReference type="eggNOG" id="COG3843">
    <property type="taxonomic scope" value="Bacteria"/>
</dbReference>
<evidence type="ECO:0000313" key="3">
    <source>
        <dbReference type="EMBL" id="KFI70473.1"/>
    </source>
</evidence>
<evidence type="ECO:0000259" key="2">
    <source>
        <dbReference type="Pfam" id="PF03432"/>
    </source>
</evidence>
<feature type="domain" description="MobA/VirD2-like nuclease" evidence="2">
    <location>
        <begin position="49"/>
        <end position="164"/>
    </location>
</feature>
<proteinExistence type="predicted"/>
<keyword evidence="4" id="KW-1185">Reference proteome</keyword>
<evidence type="ECO:0000256" key="1">
    <source>
        <dbReference type="SAM" id="MobiDB-lite"/>
    </source>
</evidence>
<reference evidence="3 4" key="1">
    <citation type="submission" date="2014-03" db="EMBL/GenBank/DDBJ databases">
        <title>Genomics of Bifidobacteria.</title>
        <authorList>
            <person name="Ventura M."/>
            <person name="Milani C."/>
            <person name="Lugli G.A."/>
        </authorList>
    </citation>
    <scope>NUCLEOTIDE SEQUENCE [LARGE SCALE GENOMIC DNA]</scope>
    <source>
        <strain evidence="3 4">LMG 11341</strain>
    </source>
</reference>
<dbReference type="EMBL" id="JGZC01000006">
    <property type="protein sequence ID" value="KFI70473.1"/>
    <property type="molecule type" value="Genomic_DNA"/>
</dbReference>
<accession>A0A087BHH3</accession>
<feature type="compositionally biased region" description="Pro residues" evidence="1">
    <location>
        <begin position="402"/>
        <end position="411"/>
    </location>
</feature>
<dbReference type="InterPro" id="IPR005094">
    <property type="entry name" value="Endonuclease_MobA/VirD2"/>
</dbReference>
<feature type="compositionally biased region" description="Low complexity" evidence="1">
    <location>
        <begin position="349"/>
        <end position="362"/>
    </location>
</feature>
<sequence>MPIVKPISGHTGCGGVFRYLTKDGRALAFDYLNLPAPALEPAEELPEYAPYDWARDMDATRKDAGNDTPWKGKPARTYKHYVLSPDPGDRIDLADLRRLTMAWVRENFADFEVAVVYHDDNAGRIPHAHVVVNNTNVSNLRRLQDPDPRALKRSAQRFAKEMGLSYLKDAPKGTAAPPRRTLQRTYVRRAEAELSRRGLYSWVADIRMRIEIARAVARDEADFRSLLSEMGVAVADNSPRAQRRDWVYSLADAPTRRISGESLGLSYGRDRLLARFSSGALALATDGGRALAAAAAEAVRVGGIDELRDLAEAVSFVDSRRIRSMEELRRAAEASPADGGEGFGRCRAHGNASRANAGAAGQEARRRQVTRVQIGSRRKARCRAAEAEERATAAAEARRKGPPGPQGGPMR</sequence>